<dbReference type="AlphaFoldDB" id="A0A9P0F0V6"/>
<dbReference type="PANTHER" id="PTHR11008">
    <property type="entry name" value="PROTEIN TAKEOUT-LIKE PROTEIN"/>
    <property type="match status" value="1"/>
</dbReference>
<keyword evidence="2" id="KW-0090">Biological rhythms</keyword>
<dbReference type="GO" id="GO:0005615">
    <property type="term" value="C:extracellular space"/>
    <property type="evidence" value="ECO:0007669"/>
    <property type="project" value="TreeGrafter"/>
</dbReference>
<dbReference type="FunFam" id="3.15.10.30:FF:000001">
    <property type="entry name" value="Takeout-like protein 1"/>
    <property type="match status" value="1"/>
</dbReference>
<dbReference type="EMBL" id="OU963864">
    <property type="protein sequence ID" value="CAH0387212.1"/>
    <property type="molecule type" value="Genomic_DNA"/>
</dbReference>
<dbReference type="InterPro" id="IPR010562">
    <property type="entry name" value="Haemolymph_juvenile_hormone-bd"/>
</dbReference>
<dbReference type="KEGG" id="btab:109030502"/>
<sequence>MKNGRTVLLGGIVAAISFITIQAAIPEYIKLCRKADPLVAKCINNSIEALRQKLAVGIDELDVPPIEPLVIKQIKLKRGPRGARIDAVMSNIKVWGCSDFRILELETDLVKNIYDFKLHLPHLNFLGKYSMDMNILFFRINGTGDMYGNFTDYRAVVRMTGSKVTRDGNVYLKMDKMKMKLEFGGAKIKLTNLFNGDPILGATANQVLNDNSRLFLEEIRPALEGALSDLFTDISNKITLRFTYDELFL</sequence>
<gene>
    <name evidence="4" type="ORF">BEMITA_LOCUS6254</name>
</gene>
<evidence type="ECO:0000313" key="4">
    <source>
        <dbReference type="EMBL" id="CAH0387212.1"/>
    </source>
</evidence>
<protein>
    <recommendedName>
        <fullName evidence="6">Protein takeout</fullName>
    </recommendedName>
</protein>
<dbReference type="Pfam" id="PF06585">
    <property type="entry name" value="JHBP"/>
    <property type="match status" value="1"/>
</dbReference>
<evidence type="ECO:0000256" key="1">
    <source>
        <dbReference type="ARBA" id="ARBA00022729"/>
    </source>
</evidence>
<organism evidence="4 5">
    <name type="scientific">Bemisia tabaci</name>
    <name type="common">Sweetpotato whitefly</name>
    <name type="synonym">Aleurodes tabaci</name>
    <dbReference type="NCBI Taxonomy" id="7038"/>
    <lineage>
        <taxon>Eukaryota</taxon>
        <taxon>Metazoa</taxon>
        <taxon>Ecdysozoa</taxon>
        <taxon>Arthropoda</taxon>
        <taxon>Hexapoda</taxon>
        <taxon>Insecta</taxon>
        <taxon>Pterygota</taxon>
        <taxon>Neoptera</taxon>
        <taxon>Paraneoptera</taxon>
        <taxon>Hemiptera</taxon>
        <taxon>Sternorrhyncha</taxon>
        <taxon>Aleyrodoidea</taxon>
        <taxon>Aleyrodidae</taxon>
        <taxon>Aleyrodinae</taxon>
        <taxon>Bemisia</taxon>
    </lineage>
</organism>
<keyword evidence="1" id="KW-0732">Signal</keyword>
<name>A0A9P0F0V6_BEMTA</name>
<keyword evidence="5" id="KW-1185">Reference proteome</keyword>
<dbReference type="Proteomes" id="UP001152759">
    <property type="component" value="Chromosome 3"/>
</dbReference>
<proteinExistence type="inferred from homology"/>
<dbReference type="Gene3D" id="3.15.10.30">
    <property type="entry name" value="Haemolymph juvenile hormone binding protein"/>
    <property type="match status" value="1"/>
</dbReference>
<comment type="similarity">
    <text evidence="3">Belongs to the TO family.</text>
</comment>
<reference evidence="4" key="1">
    <citation type="submission" date="2021-12" db="EMBL/GenBank/DDBJ databases">
        <authorList>
            <person name="King R."/>
        </authorList>
    </citation>
    <scope>NUCLEOTIDE SEQUENCE</scope>
</reference>
<dbReference type="GO" id="GO:0007623">
    <property type="term" value="P:circadian rhythm"/>
    <property type="evidence" value="ECO:0007669"/>
    <property type="project" value="UniProtKB-ARBA"/>
</dbReference>
<evidence type="ECO:0000313" key="5">
    <source>
        <dbReference type="Proteomes" id="UP001152759"/>
    </source>
</evidence>
<evidence type="ECO:0000256" key="3">
    <source>
        <dbReference type="ARBA" id="ARBA00060902"/>
    </source>
</evidence>
<accession>A0A9P0F0V6</accession>
<dbReference type="SMART" id="SM00700">
    <property type="entry name" value="JHBP"/>
    <property type="match status" value="1"/>
</dbReference>
<dbReference type="PANTHER" id="PTHR11008:SF39">
    <property type="entry name" value="CIRCADIAN CLOCK-CONTROLLED PROTEIN-LIKE PROTEIN"/>
    <property type="match status" value="1"/>
</dbReference>
<evidence type="ECO:0000256" key="2">
    <source>
        <dbReference type="ARBA" id="ARBA00023108"/>
    </source>
</evidence>
<evidence type="ECO:0008006" key="6">
    <source>
        <dbReference type="Google" id="ProtNLM"/>
    </source>
</evidence>
<dbReference type="InterPro" id="IPR038606">
    <property type="entry name" value="To_sf"/>
</dbReference>